<reference evidence="1 2" key="2">
    <citation type="submission" date="2018-10" db="EMBL/GenBank/DDBJ databases">
        <authorList>
            <consortium name="Pathogen Informatics"/>
        </authorList>
    </citation>
    <scope>NUCLEOTIDE SEQUENCE [LARGE SCALE GENOMIC DNA]</scope>
</reference>
<accession>A0A0R3UKY8</accession>
<organism evidence="3">
    <name type="scientific">Mesocestoides corti</name>
    <name type="common">Flatworm</name>
    <dbReference type="NCBI Taxonomy" id="53468"/>
    <lineage>
        <taxon>Eukaryota</taxon>
        <taxon>Metazoa</taxon>
        <taxon>Spiralia</taxon>
        <taxon>Lophotrochozoa</taxon>
        <taxon>Platyhelminthes</taxon>
        <taxon>Cestoda</taxon>
        <taxon>Eucestoda</taxon>
        <taxon>Cyclophyllidea</taxon>
        <taxon>Mesocestoididae</taxon>
        <taxon>Mesocestoides</taxon>
    </lineage>
</organism>
<protein>
    <submittedName>
        <fullName evidence="3">Amyloid protein-binding protein 2</fullName>
    </submittedName>
</protein>
<dbReference type="AlphaFoldDB" id="A0A0R3UKY8"/>
<evidence type="ECO:0000313" key="3">
    <source>
        <dbReference type="WBParaSite" id="MCOS_0000830801-mRNA-1"/>
    </source>
</evidence>
<dbReference type="Proteomes" id="UP000267029">
    <property type="component" value="Unassembled WGS sequence"/>
</dbReference>
<evidence type="ECO:0000313" key="1">
    <source>
        <dbReference type="EMBL" id="VDD82306.1"/>
    </source>
</evidence>
<gene>
    <name evidence="1" type="ORF">MCOS_LOCUS8309</name>
</gene>
<dbReference type="OrthoDB" id="151490at2759"/>
<sequence length="98" mass="11575">MPSQPPIWRSPPTDVTSWGRRVHVIFHATWLHAVARYRARVCVKAVVELKQLFLSVSLPAQQLMDLRMEAAYNLQLLYRHNKNPEMARYIMQKYLVIE</sequence>
<dbReference type="STRING" id="53468.A0A0R3UKY8"/>
<evidence type="ECO:0000313" key="2">
    <source>
        <dbReference type="Proteomes" id="UP000267029"/>
    </source>
</evidence>
<dbReference type="WBParaSite" id="MCOS_0000830801-mRNA-1">
    <property type="protein sequence ID" value="MCOS_0000830801-mRNA-1"/>
    <property type="gene ID" value="MCOS_0000830801"/>
</dbReference>
<dbReference type="EMBL" id="UXSR01005489">
    <property type="protein sequence ID" value="VDD82306.1"/>
    <property type="molecule type" value="Genomic_DNA"/>
</dbReference>
<name>A0A0R3UKY8_MESCO</name>
<keyword evidence="2" id="KW-1185">Reference proteome</keyword>
<reference evidence="3" key="1">
    <citation type="submission" date="2016-04" db="UniProtKB">
        <authorList>
            <consortium name="WormBaseParasite"/>
        </authorList>
    </citation>
    <scope>IDENTIFICATION</scope>
</reference>
<proteinExistence type="predicted"/>